<dbReference type="SUPFAM" id="SSF53756">
    <property type="entry name" value="UDP-Glycosyltransferase/glycogen phosphorylase"/>
    <property type="match status" value="1"/>
</dbReference>
<keyword evidence="1" id="KW-0472">Membrane</keyword>
<dbReference type="AlphaFoldDB" id="A0A0F9G8K3"/>
<evidence type="ECO:0008006" key="3">
    <source>
        <dbReference type="Google" id="ProtNLM"/>
    </source>
</evidence>
<name>A0A0F9G8K3_9ZZZZ</name>
<accession>A0A0F9G8K3</accession>
<protein>
    <recommendedName>
        <fullName evidence="3">Glycosyltransferase subfamily 4-like N-terminal domain-containing protein</fullName>
    </recommendedName>
</protein>
<evidence type="ECO:0000313" key="2">
    <source>
        <dbReference type="EMBL" id="KKL59572.1"/>
    </source>
</evidence>
<dbReference type="EMBL" id="LAZR01029440">
    <property type="protein sequence ID" value="KKL59572.1"/>
    <property type="molecule type" value="Genomic_DNA"/>
</dbReference>
<feature type="non-terminal residue" evidence="2">
    <location>
        <position position="119"/>
    </location>
</feature>
<keyword evidence="1" id="KW-0812">Transmembrane</keyword>
<proteinExistence type="predicted"/>
<sequence length="119" mass="13323">MLFPHYNNLDEASSLRSPQIATYLVGKGYDVTVFAPGVNLRSQKILPELVGKLYSDSYVDGVRVIRPRSLQKFRRSFFHRLAFEALFALGVAALLFKVKRPDVVMGAYPPALLPQIGLI</sequence>
<organism evidence="2">
    <name type="scientific">marine sediment metagenome</name>
    <dbReference type="NCBI Taxonomy" id="412755"/>
    <lineage>
        <taxon>unclassified sequences</taxon>
        <taxon>metagenomes</taxon>
        <taxon>ecological metagenomes</taxon>
    </lineage>
</organism>
<keyword evidence="1" id="KW-1133">Transmembrane helix</keyword>
<feature type="transmembrane region" description="Helical" evidence="1">
    <location>
        <begin position="77"/>
        <end position="96"/>
    </location>
</feature>
<reference evidence="2" key="1">
    <citation type="journal article" date="2015" name="Nature">
        <title>Complex archaea that bridge the gap between prokaryotes and eukaryotes.</title>
        <authorList>
            <person name="Spang A."/>
            <person name="Saw J.H."/>
            <person name="Jorgensen S.L."/>
            <person name="Zaremba-Niedzwiedzka K."/>
            <person name="Martijn J."/>
            <person name="Lind A.E."/>
            <person name="van Eijk R."/>
            <person name="Schleper C."/>
            <person name="Guy L."/>
            <person name="Ettema T.J."/>
        </authorList>
    </citation>
    <scope>NUCLEOTIDE SEQUENCE</scope>
</reference>
<comment type="caution">
    <text evidence="2">The sequence shown here is derived from an EMBL/GenBank/DDBJ whole genome shotgun (WGS) entry which is preliminary data.</text>
</comment>
<evidence type="ECO:0000256" key="1">
    <source>
        <dbReference type="SAM" id="Phobius"/>
    </source>
</evidence>
<gene>
    <name evidence="2" type="ORF">LCGC14_2213960</name>
</gene>